<keyword evidence="3" id="KW-0677">Repeat</keyword>
<dbReference type="STRING" id="1027249.SAMN05216179_3559"/>
<dbReference type="PANTHER" id="PTHR32479">
    <property type="entry name" value="GLYCOLATE OXIDASE IRON-SULFUR SUBUNIT"/>
    <property type="match status" value="1"/>
</dbReference>
<keyword evidence="6" id="KW-0249">Electron transport</keyword>
<dbReference type="InterPro" id="IPR017896">
    <property type="entry name" value="4Fe4S_Fe-S-bd"/>
</dbReference>
<protein>
    <recommendedName>
        <fullName evidence="6">Glycolate oxidase iron-sulfur subunit</fullName>
        <ecNumber evidence="6">1.1.99.14</ecNumber>
    </recommendedName>
</protein>
<dbReference type="EMBL" id="FRCZ01000009">
    <property type="protein sequence ID" value="SHN34920.1"/>
    <property type="molecule type" value="Genomic_DNA"/>
</dbReference>
<comment type="function">
    <text evidence="6">Component of a complex that catalyzes the oxidation of glycolate to glyoxylate.</text>
</comment>
<dbReference type="OrthoDB" id="9770306at2"/>
<accession>A0A1M7QU31</accession>
<dbReference type="RefSeq" id="WP_073203161.1">
    <property type="nucleotide sequence ID" value="NZ_FRCZ01000009.1"/>
</dbReference>
<keyword evidence="2 6" id="KW-0479">Metal-binding</keyword>
<gene>
    <name evidence="8" type="ORF">SAMN05216179_3559</name>
</gene>
<dbReference type="InterPro" id="IPR004017">
    <property type="entry name" value="Cys_rich_dom"/>
</dbReference>
<keyword evidence="5 6" id="KW-0411">Iron-sulfur</keyword>
<evidence type="ECO:0000256" key="4">
    <source>
        <dbReference type="ARBA" id="ARBA00023004"/>
    </source>
</evidence>
<keyword evidence="4 6" id="KW-0408">Iron</keyword>
<feature type="domain" description="4Fe-4S ferredoxin-type" evidence="7">
    <location>
        <begin position="14"/>
        <end position="47"/>
    </location>
</feature>
<evidence type="ECO:0000256" key="3">
    <source>
        <dbReference type="ARBA" id="ARBA00022737"/>
    </source>
</evidence>
<keyword evidence="6" id="KW-0813">Transport</keyword>
<evidence type="ECO:0000313" key="9">
    <source>
        <dbReference type="Proteomes" id="UP000184184"/>
    </source>
</evidence>
<dbReference type="PROSITE" id="PS51379">
    <property type="entry name" value="4FE4S_FER_2"/>
    <property type="match status" value="2"/>
</dbReference>
<dbReference type="EC" id="1.1.99.14" evidence="6"/>
<comment type="cofactor">
    <cofactor evidence="6">
        <name>[4Fe-4S] cluster</name>
        <dbReference type="ChEBI" id="CHEBI:49883"/>
    </cofactor>
    <text evidence="6">Binds 2 [4Fe-4S] clusters.</text>
</comment>
<organism evidence="8 9">
    <name type="scientific">Gracilibacillus kekensis</name>
    <dbReference type="NCBI Taxonomy" id="1027249"/>
    <lineage>
        <taxon>Bacteria</taxon>
        <taxon>Bacillati</taxon>
        <taxon>Bacillota</taxon>
        <taxon>Bacilli</taxon>
        <taxon>Bacillales</taxon>
        <taxon>Bacillaceae</taxon>
        <taxon>Gracilibacillus</taxon>
    </lineage>
</organism>
<dbReference type="Gene3D" id="1.10.1060.10">
    <property type="entry name" value="Alpha-helical ferredoxin"/>
    <property type="match status" value="1"/>
</dbReference>
<dbReference type="PANTHER" id="PTHR32479:SF17">
    <property type="entry name" value="GLYCOLATE OXIDASE IRON-SULFUR SUBUNIT"/>
    <property type="match status" value="1"/>
</dbReference>
<dbReference type="InterPro" id="IPR017900">
    <property type="entry name" value="4Fe4S_Fe_S_CS"/>
</dbReference>
<name>A0A1M7QU31_9BACI</name>
<evidence type="ECO:0000256" key="2">
    <source>
        <dbReference type="ARBA" id="ARBA00022723"/>
    </source>
</evidence>
<keyword evidence="9" id="KW-1185">Reference proteome</keyword>
<dbReference type="GO" id="GO:0051539">
    <property type="term" value="F:4 iron, 4 sulfur cluster binding"/>
    <property type="evidence" value="ECO:0007669"/>
    <property type="project" value="UniProtKB-UniRule"/>
</dbReference>
<dbReference type="GO" id="GO:0019154">
    <property type="term" value="F:glycolate dehydrogenase activity"/>
    <property type="evidence" value="ECO:0007669"/>
    <property type="project" value="UniProtKB-EC"/>
</dbReference>
<dbReference type="PIRSF" id="PIRSF000139">
    <property type="entry name" value="Glc_ox_4Fe-4S"/>
    <property type="match status" value="1"/>
</dbReference>
<proteinExistence type="predicted"/>
<dbReference type="SUPFAM" id="SSF46548">
    <property type="entry name" value="alpha-helical ferredoxin"/>
    <property type="match status" value="1"/>
</dbReference>
<dbReference type="Pfam" id="PF13183">
    <property type="entry name" value="Fer4_8"/>
    <property type="match status" value="1"/>
</dbReference>
<dbReference type="Proteomes" id="UP000184184">
    <property type="component" value="Unassembled WGS sequence"/>
</dbReference>
<evidence type="ECO:0000256" key="6">
    <source>
        <dbReference type="PIRNR" id="PIRNR000139"/>
    </source>
</evidence>
<evidence type="ECO:0000256" key="5">
    <source>
        <dbReference type="ARBA" id="ARBA00023014"/>
    </source>
</evidence>
<evidence type="ECO:0000259" key="7">
    <source>
        <dbReference type="PROSITE" id="PS51379"/>
    </source>
</evidence>
<evidence type="ECO:0000313" key="8">
    <source>
        <dbReference type="EMBL" id="SHN34920.1"/>
    </source>
</evidence>
<comment type="catalytic activity">
    <reaction evidence="6">
        <text>glycolate + A = glyoxylate + AH2</text>
        <dbReference type="Rhea" id="RHEA:21264"/>
        <dbReference type="ChEBI" id="CHEBI:13193"/>
        <dbReference type="ChEBI" id="CHEBI:17499"/>
        <dbReference type="ChEBI" id="CHEBI:29805"/>
        <dbReference type="ChEBI" id="CHEBI:36655"/>
        <dbReference type="EC" id="1.1.99.14"/>
    </reaction>
</comment>
<sequence>MTTSKEQETIQQQFKERMDEDELMNCMRCGFCLPACPTYVESGYKEEHSPRGRLALMKAVIDGDIELDKDVENSLDMCLGCRACEPVCPAGVNYGHLLEEARDTIHQNKKHSLLVQTTRKSAFYGLFPHQNRMRSLTGFLSFYQRSGLQKAFHKTKLNHLLPENLSSIEKVLPKVPTRKEMKDRPSYVPAVSTAKKRVAFFHGCLMDTMFRQTNDATIQLLKLAGCEIVIPQDQACCGALHAHSGEKDGAKELAKRNIIAFEKLKADYIITNAGGCGAFLIDYDHLLKDDSEWADRAKQFTECIKDISSILVELDFHKRSLHLQEQIITYQDSCHLLNVMKTSNEPRILLKAIDNVEYREMEKADSCCGSAGIYNIVETEMSMKILDSKMVNVKETQAVTIVTANPGCLLQMKLGIEREGLSDSIRAVHIVDLLLEATNSK</sequence>
<evidence type="ECO:0000256" key="1">
    <source>
        <dbReference type="ARBA" id="ARBA00022485"/>
    </source>
</evidence>
<dbReference type="InterPro" id="IPR012257">
    <property type="entry name" value="Glc_ox_4Fe-4S"/>
</dbReference>
<keyword evidence="1 6" id="KW-0004">4Fe-4S</keyword>
<dbReference type="Pfam" id="PF02754">
    <property type="entry name" value="CCG"/>
    <property type="match status" value="2"/>
</dbReference>
<dbReference type="GO" id="GO:0046872">
    <property type="term" value="F:metal ion binding"/>
    <property type="evidence" value="ECO:0007669"/>
    <property type="project" value="UniProtKB-UniRule"/>
</dbReference>
<comment type="catalytic activity">
    <reaction evidence="6">
        <text>(R)-lactate + A = pyruvate + AH2</text>
        <dbReference type="Rhea" id="RHEA:15089"/>
        <dbReference type="ChEBI" id="CHEBI:13193"/>
        <dbReference type="ChEBI" id="CHEBI:15361"/>
        <dbReference type="ChEBI" id="CHEBI:16004"/>
        <dbReference type="ChEBI" id="CHEBI:17499"/>
    </reaction>
</comment>
<dbReference type="PROSITE" id="PS00198">
    <property type="entry name" value="4FE4S_FER_1"/>
    <property type="match status" value="1"/>
</dbReference>
<feature type="domain" description="4Fe-4S ferredoxin-type" evidence="7">
    <location>
        <begin position="69"/>
        <end position="92"/>
    </location>
</feature>
<reference evidence="8 9" key="1">
    <citation type="submission" date="2016-11" db="EMBL/GenBank/DDBJ databases">
        <authorList>
            <person name="Jaros S."/>
            <person name="Januszkiewicz K."/>
            <person name="Wedrychowicz H."/>
        </authorList>
    </citation>
    <scope>NUCLEOTIDE SEQUENCE [LARGE SCALE GENOMIC DNA]</scope>
    <source>
        <strain evidence="8 9">CGMCC 1.10681</strain>
    </source>
</reference>
<dbReference type="InterPro" id="IPR009051">
    <property type="entry name" value="Helical_ferredxn"/>
</dbReference>
<dbReference type="AlphaFoldDB" id="A0A1M7QU31"/>